<accession>A0A970B6U9</accession>
<protein>
    <submittedName>
        <fullName evidence="9">C-type cytochrome</fullName>
    </submittedName>
</protein>
<dbReference type="GO" id="GO:0020037">
    <property type="term" value="F:heme binding"/>
    <property type="evidence" value="ECO:0007669"/>
    <property type="project" value="InterPro"/>
</dbReference>
<evidence type="ECO:0000256" key="7">
    <source>
        <dbReference type="SAM" id="SignalP"/>
    </source>
</evidence>
<keyword evidence="3 6" id="KW-0479">Metal-binding</keyword>
<keyword evidence="10" id="KW-1185">Reference proteome</keyword>
<evidence type="ECO:0000256" key="4">
    <source>
        <dbReference type="ARBA" id="ARBA00022982"/>
    </source>
</evidence>
<feature type="chain" id="PRO_5037375848" evidence="7">
    <location>
        <begin position="26"/>
        <end position="115"/>
    </location>
</feature>
<sequence length="115" mass="11984">MTRNKFLTIISATVFLLATPLLAMAAEAVPDGAKVYDQACAKCHTSAFGAFFSGAPKTGKQQTWDRLLQQAGSVDALIANANQGIGKMPAKGGANDLSDEDVAAAVHYMLSKSGH</sequence>
<keyword evidence="5 6" id="KW-0408">Iron</keyword>
<dbReference type="RefSeq" id="WP_168148318.1">
    <property type="nucleotide sequence ID" value="NZ_JAAVXB010000006.1"/>
</dbReference>
<dbReference type="Pfam" id="PF13442">
    <property type="entry name" value="Cytochrome_CBB3"/>
    <property type="match status" value="1"/>
</dbReference>
<dbReference type="SUPFAM" id="SSF46626">
    <property type="entry name" value="Cytochrome c"/>
    <property type="match status" value="1"/>
</dbReference>
<evidence type="ECO:0000256" key="1">
    <source>
        <dbReference type="ARBA" id="ARBA00022448"/>
    </source>
</evidence>
<proteinExistence type="predicted"/>
<dbReference type="InterPro" id="IPR002323">
    <property type="entry name" value="Cyt_CIE"/>
</dbReference>
<dbReference type="GO" id="GO:0005506">
    <property type="term" value="F:iron ion binding"/>
    <property type="evidence" value="ECO:0007669"/>
    <property type="project" value="InterPro"/>
</dbReference>
<keyword evidence="7" id="KW-0732">Signal</keyword>
<dbReference type="GO" id="GO:0009055">
    <property type="term" value="F:electron transfer activity"/>
    <property type="evidence" value="ECO:0007669"/>
    <property type="project" value="InterPro"/>
</dbReference>
<name>A0A970B6U9_9GAMM</name>
<evidence type="ECO:0000256" key="6">
    <source>
        <dbReference type="PROSITE-ProRule" id="PRU00433"/>
    </source>
</evidence>
<keyword evidence="1" id="KW-0813">Transport</keyword>
<dbReference type="PANTHER" id="PTHR40942:SF4">
    <property type="entry name" value="CYTOCHROME C5"/>
    <property type="match status" value="1"/>
</dbReference>
<comment type="caution">
    <text evidence="9">The sequence shown here is derived from an EMBL/GenBank/DDBJ whole genome shotgun (WGS) entry which is preliminary data.</text>
</comment>
<evidence type="ECO:0000256" key="5">
    <source>
        <dbReference type="ARBA" id="ARBA00023004"/>
    </source>
</evidence>
<dbReference type="InterPro" id="IPR009056">
    <property type="entry name" value="Cyt_c-like_dom"/>
</dbReference>
<organism evidence="9 10">
    <name type="scientific">Solimonas marina</name>
    <dbReference type="NCBI Taxonomy" id="2714601"/>
    <lineage>
        <taxon>Bacteria</taxon>
        <taxon>Pseudomonadati</taxon>
        <taxon>Pseudomonadota</taxon>
        <taxon>Gammaproteobacteria</taxon>
        <taxon>Nevskiales</taxon>
        <taxon>Nevskiaceae</taxon>
        <taxon>Solimonas</taxon>
    </lineage>
</organism>
<dbReference type="PRINTS" id="PR00607">
    <property type="entry name" value="CYTCHROMECIE"/>
</dbReference>
<evidence type="ECO:0000313" key="10">
    <source>
        <dbReference type="Proteomes" id="UP000653472"/>
    </source>
</evidence>
<dbReference type="InterPro" id="IPR036909">
    <property type="entry name" value="Cyt_c-like_dom_sf"/>
</dbReference>
<dbReference type="Gene3D" id="1.10.760.10">
    <property type="entry name" value="Cytochrome c-like domain"/>
    <property type="match status" value="1"/>
</dbReference>
<keyword evidence="4" id="KW-0249">Electron transport</keyword>
<feature type="signal peptide" evidence="7">
    <location>
        <begin position="1"/>
        <end position="25"/>
    </location>
</feature>
<dbReference type="PANTHER" id="PTHR40942">
    <property type="match status" value="1"/>
</dbReference>
<reference evidence="9" key="1">
    <citation type="submission" date="2020-03" db="EMBL/GenBank/DDBJ databases">
        <title>Solimonas marina sp. nov., isolated from deep seawater of the Pacific Ocean.</title>
        <authorList>
            <person name="Liu X."/>
            <person name="Lai Q."/>
            <person name="Sun F."/>
            <person name="Gai Y."/>
            <person name="Li G."/>
            <person name="Shao Z."/>
        </authorList>
    </citation>
    <scope>NUCLEOTIDE SEQUENCE</scope>
    <source>
        <strain evidence="9">C16B3</strain>
    </source>
</reference>
<dbReference type="AlphaFoldDB" id="A0A970B6U9"/>
<evidence type="ECO:0000313" key="9">
    <source>
        <dbReference type="EMBL" id="NKF22985.1"/>
    </source>
</evidence>
<feature type="domain" description="Cytochrome c" evidence="8">
    <location>
        <begin position="27"/>
        <end position="113"/>
    </location>
</feature>
<evidence type="ECO:0000256" key="3">
    <source>
        <dbReference type="ARBA" id="ARBA00022723"/>
    </source>
</evidence>
<evidence type="ECO:0000259" key="8">
    <source>
        <dbReference type="PROSITE" id="PS51007"/>
    </source>
</evidence>
<evidence type="ECO:0000256" key="2">
    <source>
        <dbReference type="ARBA" id="ARBA00022617"/>
    </source>
</evidence>
<dbReference type="PROSITE" id="PS51007">
    <property type="entry name" value="CYTC"/>
    <property type="match status" value="1"/>
</dbReference>
<dbReference type="Proteomes" id="UP000653472">
    <property type="component" value="Unassembled WGS sequence"/>
</dbReference>
<dbReference type="EMBL" id="JAAVXB010000006">
    <property type="protein sequence ID" value="NKF22985.1"/>
    <property type="molecule type" value="Genomic_DNA"/>
</dbReference>
<gene>
    <name evidence="9" type="ORF">G7Y82_11705</name>
</gene>
<keyword evidence="2 6" id="KW-0349">Heme</keyword>